<dbReference type="InterPro" id="IPR042099">
    <property type="entry name" value="ANL_N_sf"/>
</dbReference>
<evidence type="ECO:0000259" key="1">
    <source>
        <dbReference type="Pfam" id="PF00501"/>
    </source>
</evidence>
<name>A0A7X6L9V4_9NOCA</name>
<evidence type="ECO:0000259" key="2">
    <source>
        <dbReference type="Pfam" id="PF13193"/>
    </source>
</evidence>
<proteinExistence type="predicted"/>
<dbReference type="EMBL" id="JAAXOS010000018">
    <property type="protein sequence ID" value="NKY30569.1"/>
    <property type="molecule type" value="Genomic_DNA"/>
</dbReference>
<dbReference type="Proteomes" id="UP000540698">
    <property type="component" value="Unassembled WGS sequence"/>
</dbReference>
<feature type="domain" description="AMP-binding enzyme C-terminal" evidence="2">
    <location>
        <begin position="454"/>
        <end position="529"/>
    </location>
</feature>
<dbReference type="Pfam" id="PF13193">
    <property type="entry name" value="AMP-binding_C"/>
    <property type="match status" value="1"/>
</dbReference>
<protein>
    <submittedName>
        <fullName evidence="3">Acyl-CoA synthetase</fullName>
    </submittedName>
</protein>
<dbReference type="Gene3D" id="3.30.300.30">
    <property type="match status" value="1"/>
</dbReference>
<gene>
    <name evidence="3" type="ORF">HGB38_30785</name>
</gene>
<dbReference type="CDD" id="cd04433">
    <property type="entry name" value="AFD_class_I"/>
    <property type="match status" value="1"/>
</dbReference>
<reference evidence="3 4" key="1">
    <citation type="submission" date="2020-04" db="EMBL/GenBank/DDBJ databases">
        <title>MicrobeNet Type strains.</title>
        <authorList>
            <person name="Nicholson A.C."/>
        </authorList>
    </citation>
    <scope>NUCLEOTIDE SEQUENCE [LARGE SCALE GENOMIC DNA]</scope>
    <source>
        <strain evidence="3 4">DSM 44956</strain>
    </source>
</reference>
<dbReference type="GO" id="GO:0006631">
    <property type="term" value="P:fatty acid metabolic process"/>
    <property type="evidence" value="ECO:0007669"/>
    <property type="project" value="TreeGrafter"/>
</dbReference>
<accession>A0A7X6L9V4</accession>
<dbReference type="AlphaFoldDB" id="A0A7X6L9V4"/>
<dbReference type="Pfam" id="PF00501">
    <property type="entry name" value="AMP-binding"/>
    <property type="match status" value="1"/>
</dbReference>
<dbReference type="InterPro" id="IPR000873">
    <property type="entry name" value="AMP-dep_synth/lig_dom"/>
</dbReference>
<dbReference type="Gene3D" id="3.40.50.12780">
    <property type="entry name" value="N-terminal domain of ligase-like"/>
    <property type="match status" value="1"/>
</dbReference>
<organism evidence="3 4">
    <name type="scientific">Nocardia gamkensis</name>
    <dbReference type="NCBI Taxonomy" id="352869"/>
    <lineage>
        <taxon>Bacteria</taxon>
        <taxon>Bacillati</taxon>
        <taxon>Actinomycetota</taxon>
        <taxon>Actinomycetes</taxon>
        <taxon>Mycobacteriales</taxon>
        <taxon>Nocardiaceae</taxon>
        <taxon>Nocardia</taxon>
    </lineage>
</organism>
<feature type="domain" description="AMP-dependent synthetase/ligase" evidence="1">
    <location>
        <begin position="56"/>
        <end position="406"/>
    </location>
</feature>
<sequence length="557" mass="60608">MIRTIRSSLTHTVDHTHYLTALLRSGMIQPTTPARIGRSVAAIRSYGMLGGVIGTAAARFPDRAALVDERGTLSFRDLDRRSNAIAHGWRDIGLRPGESVGVLARNHRGFLDAVFAAAKCGARIVLLNTEFAAPQLHEVTHREQIDLLVHDDESSSLLNDLVPVRGRWRTWTDTPDHDTLDALINHGNTSPPPAPGVTPRIILLTSGTTGTPKGAARPEPRSLAPIGALLDRVPFRAGETTTLCPPLFHTLGFAHMMLAVTLGSTLIIRRRFDPHTVIDSLEHTRSTALIVVPIMLARIIENHRQREVRSDLSALRIVYVAGSSLGPDLATRAQRTLGPVLYNMYGSTEVAYATIATPHDLADQPSCVGKPVRGVQIQILDDHGRPTPNGETGRIFVGNPYQSEGYTGGGHKDIISGLMASGDVGHFDTAGRLFIDGRDDDMIVSGGENVFPQEIADLLIAHPAIREACCLGVPDDTYGHRIRAFVVLTEPGTLTADDIRDHVKANLARYKVPRDVVFLDALPRNATGKVLERVLRGTLPSDHRIQTVLLRTPPRDL</sequence>
<dbReference type="InterPro" id="IPR025110">
    <property type="entry name" value="AMP-bd_C"/>
</dbReference>
<evidence type="ECO:0000313" key="4">
    <source>
        <dbReference type="Proteomes" id="UP000540698"/>
    </source>
</evidence>
<evidence type="ECO:0000313" key="3">
    <source>
        <dbReference type="EMBL" id="NKY30569.1"/>
    </source>
</evidence>
<dbReference type="InterPro" id="IPR020845">
    <property type="entry name" value="AMP-binding_CS"/>
</dbReference>
<comment type="caution">
    <text evidence="3">The sequence shown here is derived from an EMBL/GenBank/DDBJ whole genome shotgun (WGS) entry which is preliminary data.</text>
</comment>
<keyword evidence="4" id="KW-1185">Reference proteome</keyword>
<dbReference type="PANTHER" id="PTHR43201">
    <property type="entry name" value="ACYL-COA SYNTHETASE"/>
    <property type="match status" value="1"/>
</dbReference>
<dbReference type="GO" id="GO:0031956">
    <property type="term" value="F:medium-chain fatty acid-CoA ligase activity"/>
    <property type="evidence" value="ECO:0007669"/>
    <property type="project" value="TreeGrafter"/>
</dbReference>
<dbReference type="PANTHER" id="PTHR43201:SF32">
    <property type="entry name" value="2-SUCCINYLBENZOATE--COA LIGASE, CHLOROPLASTIC_PEROXISOMAL"/>
    <property type="match status" value="1"/>
</dbReference>
<dbReference type="InterPro" id="IPR045851">
    <property type="entry name" value="AMP-bd_C_sf"/>
</dbReference>
<dbReference type="PROSITE" id="PS00455">
    <property type="entry name" value="AMP_BINDING"/>
    <property type="match status" value="1"/>
</dbReference>
<dbReference type="SUPFAM" id="SSF56801">
    <property type="entry name" value="Acetyl-CoA synthetase-like"/>
    <property type="match status" value="1"/>
</dbReference>